<evidence type="ECO:0000313" key="2">
    <source>
        <dbReference type="Proteomes" id="UP001303046"/>
    </source>
</evidence>
<proteinExistence type="predicted"/>
<reference evidence="1 2" key="1">
    <citation type="submission" date="2023-08" db="EMBL/GenBank/DDBJ databases">
        <title>A Necator americanus chromosomal reference genome.</title>
        <authorList>
            <person name="Ilik V."/>
            <person name="Petrzelkova K.J."/>
            <person name="Pardy F."/>
            <person name="Fuh T."/>
            <person name="Niatou-Singa F.S."/>
            <person name="Gouil Q."/>
            <person name="Baker L."/>
            <person name="Ritchie M.E."/>
            <person name="Jex A.R."/>
            <person name="Gazzola D."/>
            <person name="Li H."/>
            <person name="Toshio Fujiwara R."/>
            <person name="Zhan B."/>
            <person name="Aroian R.V."/>
            <person name="Pafco B."/>
            <person name="Schwarz E.M."/>
        </authorList>
    </citation>
    <scope>NUCLEOTIDE SEQUENCE [LARGE SCALE GENOMIC DNA]</scope>
    <source>
        <strain evidence="1 2">Aroian</strain>
        <tissue evidence="1">Whole animal</tissue>
    </source>
</reference>
<dbReference type="Proteomes" id="UP001303046">
    <property type="component" value="Unassembled WGS sequence"/>
</dbReference>
<evidence type="ECO:0000313" key="1">
    <source>
        <dbReference type="EMBL" id="KAK6754920.1"/>
    </source>
</evidence>
<name>A0ABR1DY35_NECAM</name>
<sequence length="80" mass="8551">MLCVIGSRCVLVEPIGYPGCRQAKCIPQDCPTIKYCPFGERLVLKETECNYPPCCPCPTCVGPYINPGGPMIPAEGSGSK</sequence>
<dbReference type="CTD" id="25359211"/>
<dbReference type="EMBL" id="JAVFWL010000005">
    <property type="protein sequence ID" value="KAK6754920.1"/>
    <property type="molecule type" value="Genomic_DNA"/>
</dbReference>
<protein>
    <submittedName>
        <fullName evidence="1">Uncharacterized protein</fullName>
    </submittedName>
</protein>
<gene>
    <name evidence="1" type="primary">Necator_chrV.g18515</name>
    <name evidence="1" type="ORF">RB195_013724</name>
</gene>
<dbReference type="KEGG" id="nai:NECAME_19188"/>
<comment type="caution">
    <text evidence="1">The sequence shown here is derived from an EMBL/GenBank/DDBJ whole genome shotgun (WGS) entry which is preliminary data.</text>
</comment>
<keyword evidence="2" id="KW-1185">Reference proteome</keyword>
<organism evidence="1 2">
    <name type="scientific">Necator americanus</name>
    <name type="common">Human hookworm</name>
    <dbReference type="NCBI Taxonomy" id="51031"/>
    <lineage>
        <taxon>Eukaryota</taxon>
        <taxon>Metazoa</taxon>
        <taxon>Ecdysozoa</taxon>
        <taxon>Nematoda</taxon>
        <taxon>Chromadorea</taxon>
        <taxon>Rhabditida</taxon>
        <taxon>Rhabditina</taxon>
        <taxon>Rhabditomorpha</taxon>
        <taxon>Strongyloidea</taxon>
        <taxon>Ancylostomatidae</taxon>
        <taxon>Bunostominae</taxon>
        <taxon>Necator</taxon>
    </lineage>
</organism>
<accession>A0ABR1DY35</accession>